<gene>
    <name evidence="2" type="ORF">CYMTET_36794</name>
</gene>
<evidence type="ECO:0000313" key="3">
    <source>
        <dbReference type="Proteomes" id="UP001190700"/>
    </source>
</evidence>
<protein>
    <submittedName>
        <fullName evidence="2">Uncharacterized protein</fullName>
    </submittedName>
</protein>
<dbReference type="Proteomes" id="UP001190700">
    <property type="component" value="Unassembled WGS sequence"/>
</dbReference>
<organism evidence="2 3">
    <name type="scientific">Cymbomonas tetramitiformis</name>
    <dbReference type="NCBI Taxonomy" id="36881"/>
    <lineage>
        <taxon>Eukaryota</taxon>
        <taxon>Viridiplantae</taxon>
        <taxon>Chlorophyta</taxon>
        <taxon>Pyramimonadophyceae</taxon>
        <taxon>Pyramimonadales</taxon>
        <taxon>Pyramimonadaceae</taxon>
        <taxon>Cymbomonas</taxon>
    </lineage>
</organism>
<comment type="caution">
    <text evidence="2">The sequence shown here is derived from an EMBL/GenBank/DDBJ whole genome shotgun (WGS) entry which is preliminary data.</text>
</comment>
<evidence type="ECO:0000256" key="1">
    <source>
        <dbReference type="SAM" id="MobiDB-lite"/>
    </source>
</evidence>
<reference evidence="2 3" key="1">
    <citation type="journal article" date="2015" name="Genome Biol. Evol.">
        <title>Comparative Genomics of a Bacterivorous Green Alga Reveals Evolutionary Causalities and Consequences of Phago-Mixotrophic Mode of Nutrition.</title>
        <authorList>
            <person name="Burns J.A."/>
            <person name="Paasch A."/>
            <person name="Narechania A."/>
            <person name="Kim E."/>
        </authorList>
    </citation>
    <scope>NUCLEOTIDE SEQUENCE [LARGE SCALE GENOMIC DNA]</scope>
    <source>
        <strain evidence="2 3">PLY_AMNH</strain>
    </source>
</reference>
<name>A0AAE0CHM8_9CHLO</name>
<accession>A0AAE0CHM8</accession>
<evidence type="ECO:0000313" key="2">
    <source>
        <dbReference type="EMBL" id="KAK3253977.1"/>
    </source>
</evidence>
<keyword evidence="3" id="KW-1185">Reference proteome</keyword>
<dbReference type="EMBL" id="LGRX02024466">
    <property type="protein sequence ID" value="KAK3253977.1"/>
    <property type="molecule type" value="Genomic_DNA"/>
</dbReference>
<sequence length="180" mass="19925">MNEYEKLISFGRQQLLDESSNDHVVQYDCIEVIGPNQADTSPFAPTNSQFLNAQRNNHEKRSDSANLAFRNQFTKVAWETAPEDGEGVVLGASNISPADLHAGFTPADRVVSLTSADERVPTPPFKSSPRPMYRKPPPDAPKRPSNYKPISLDVFEGFGKVSCKGEMDPGDEKKVVEYLP</sequence>
<proteinExistence type="predicted"/>
<feature type="region of interest" description="Disordered" evidence="1">
    <location>
        <begin position="114"/>
        <end position="148"/>
    </location>
</feature>
<dbReference type="AlphaFoldDB" id="A0AAE0CHM8"/>